<dbReference type="KEGG" id="salo:EF888_21450"/>
<dbReference type="RefSeq" id="WP_109759242.1">
    <property type="nucleotide sequence ID" value="NZ_CP034588.1"/>
</dbReference>
<name>A0A316G6H8_9RHOB</name>
<reference evidence="1 2" key="1">
    <citation type="submission" date="2018-05" db="EMBL/GenBank/DDBJ databases">
        <title>Genomic Encyclopedia of Type Strains, Phase IV (KMG-IV): sequencing the most valuable type-strain genomes for metagenomic binning, comparative biology and taxonomic classification.</title>
        <authorList>
            <person name="Goeker M."/>
        </authorList>
    </citation>
    <scope>NUCLEOTIDE SEQUENCE [LARGE SCALE GENOMIC DNA]</scope>
    <source>
        <strain evidence="1 2">DSM 103371</strain>
    </source>
</reference>
<proteinExistence type="predicted"/>
<accession>A0A316G6H8</accession>
<gene>
    <name evidence="1" type="ORF">C8D95_104232</name>
</gene>
<evidence type="ECO:0000313" key="2">
    <source>
        <dbReference type="Proteomes" id="UP000245390"/>
    </source>
</evidence>
<dbReference type="Proteomes" id="UP000245390">
    <property type="component" value="Unassembled WGS sequence"/>
</dbReference>
<organism evidence="1 2">
    <name type="scientific">Silicimonas algicola</name>
    <dbReference type="NCBI Taxonomy" id="1826607"/>
    <lineage>
        <taxon>Bacteria</taxon>
        <taxon>Pseudomonadati</taxon>
        <taxon>Pseudomonadota</taxon>
        <taxon>Alphaproteobacteria</taxon>
        <taxon>Rhodobacterales</taxon>
        <taxon>Paracoccaceae</taxon>
    </lineage>
</organism>
<keyword evidence="2" id="KW-1185">Reference proteome</keyword>
<protein>
    <submittedName>
        <fullName evidence="1">Uncharacterized protein</fullName>
    </submittedName>
</protein>
<comment type="caution">
    <text evidence="1">The sequence shown here is derived from an EMBL/GenBank/DDBJ whole genome shotgun (WGS) entry which is preliminary data.</text>
</comment>
<dbReference type="OrthoDB" id="7857348at2"/>
<evidence type="ECO:0000313" key="1">
    <source>
        <dbReference type="EMBL" id="PWK56559.1"/>
    </source>
</evidence>
<dbReference type="EMBL" id="QGGV01000004">
    <property type="protein sequence ID" value="PWK56559.1"/>
    <property type="molecule type" value="Genomic_DNA"/>
</dbReference>
<sequence>MNTPSPVTDWENRSVKGDALAAPAVFAGHAEKVKELRARNEAWWASLPTEPTDALKAIKDTLHPDYDEYPAGFETLLHLSELMTLATAAYDADKGSRTHDALRWASEHLASSARQTAAELRKMSDVASKSLGQV</sequence>
<dbReference type="AlphaFoldDB" id="A0A316G6H8"/>